<feature type="compositionally biased region" description="Basic residues" evidence="1">
    <location>
        <begin position="246"/>
        <end position="257"/>
    </location>
</feature>
<feature type="region of interest" description="Disordered" evidence="1">
    <location>
        <begin position="237"/>
        <end position="257"/>
    </location>
</feature>
<dbReference type="Proteomes" id="UP000293369">
    <property type="component" value="Unassembled WGS sequence"/>
</dbReference>
<dbReference type="AlphaFoldDB" id="A0A4Q7D4C1"/>
<dbReference type="RefSeq" id="WP_130138153.1">
    <property type="nucleotide sequence ID" value="NZ_SGFE01000008.1"/>
</dbReference>
<evidence type="ECO:0000313" key="2">
    <source>
        <dbReference type="EMBL" id="RZI32667.1"/>
    </source>
</evidence>
<accession>A0A4Q7D4C1</accession>
<protein>
    <submittedName>
        <fullName evidence="2">Uncharacterized protein</fullName>
    </submittedName>
</protein>
<comment type="caution">
    <text evidence="2">The sequence shown here is derived from an EMBL/GenBank/DDBJ whole genome shotgun (WGS) entry which is preliminary data.</text>
</comment>
<evidence type="ECO:0000256" key="1">
    <source>
        <dbReference type="SAM" id="MobiDB-lite"/>
    </source>
</evidence>
<gene>
    <name evidence="2" type="ORF">EUX57_05285</name>
</gene>
<sequence>MEDINKSLKDNGIRIGSDLVSNGKILKIYHNDILCKIAKIDSHPARLTAGYQAMLNDVYKIQAYTELGSKIVNEKLQKDLPVKEFKFDDPNQLICSSLYLSAITLYGKCFTSAEGRIAQLQETQILKRMSESQQKNHAKFMDLRHNWAGHGGNSNHELMCGVVAFLPDNKALTLYPALSTGFSVAGSFEDLSDLCSILAEEIQYRKDQHSADVFKNRDQQEYLYELLDKSKLFLHIEDPQPETSKKAKMKQKKNKRT</sequence>
<name>A0A4Q7D4C1_9PSED</name>
<dbReference type="EMBL" id="SGFE01000008">
    <property type="protein sequence ID" value="RZI32667.1"/>
    <property type="molecule type" value="Genomic_DNA"/>
</dbReference>
<evidence type="ECO:0000313" key="3">
    <source>
        <dbReference type="Proteomes" id="UP000293369"/>
    </source>
</evidence>
<reference evidence="2 3" key="1">
    <citation type="submission" date="2019-02" db="EMBL/GenBank/DDBJ databases">
        <title>Pseudomonas spp from wheat grain.</title>
        <authorList>
            <person name="Cho G.-S."/>
            <person name="Franz C.M.A.P."/>
        </authorList>
    </citation>
    <scope>NUCLEOTIDE SEQUENCE [LARGE SCALE GENOMIC DNA]</scope>
    <source>
        <strain evidence="2 3">133NRW</strain>
    </source>
</reference>
<organism evidence="2 3">
    <name type="scientific">Pseudomonas orientalis</name>
    <dbReference type="NCBI Taxonomy" id="76758"/>
    <lineage>
        <taxon>Bacteria</taxon>
        <taxon>Pseudomonadati</taxon>
        <taxon>Pseudomonadota</taxon>
        <taxon>Gammaproteobacteria</taxon>
        <taxon>Pseudomonadales</taxon>
        <taxon>Pseudomonadaceae</taxon>
        <taxon>Pseudomonas</taxon>
    </lineage>
</organism>
<proteinExistence type="predicted"/>